<dbReference type="Pfam" id="PF10609">
    <property type="entry name" value="ParA"/>
    <property type="match status" value="1"/>
</dbReference>
<dbReference type="Gene3D" id="3.40.50.300">
    <property type="entry name" value="P-loop containing nucleotide triphosphate hydrolases"/>
    <property type="match status" value="1"/>
</dbReference>
<keyword evidence="8" id="KW-1185">Reference proteome</keyword>
<sequence>MVVLMVMSGKGGVGKSTTSVLLSLYLSENGHKVALLDLDICGPSISSFLGINEPFITRDDNGLMIPYEYSSSLKCLSMSFLLSRSDSAVIWRGPRKNAMIKEFCNKVAWGDYDTLIIDTPPGIIDEHITLAELFYGRPDVYALIVTTPHVLSIDDVTRQIKFCDRTGIKMLGIVENMTAFTCPNCQVFFQ</sequence>
<keyword evidence="5" id="KW-0408">Iron</keyword>
<protein>
    <submittedName>
        <fullName evidence="7">Cytosolic Fe-S cluster assembly factor NUBP2</fullName>
    </submittedName>
</protein>
<dbReference type="InterPro" id="IPR019591">
    <property type="entry name" value="Mrp/NBP35_ATP-bd"/>
</dbReference>
<dbReference type="AlphaFoldDB" id="A0A0C2I931"/>
<dbReference type="GO" id="GO:0051539">
    <property type="term" value="F:4 iron, 4 sulfur cluster binding"/>
    <property type="evidence" value="ECO:0007669"/>
    <property type="project" value="UniProtKB-KW"/>
</dbReference>
<evidence type="ECO:0000256" key="5">
    <source>
        <dbReference type="ARBA" id="ARBA00023004"/>
    </source>
</evidence>
<evidence type="ECO:0000313" key="8">
    <source>
        <dbReference type="Proteomes" id="UP000031668"/>
    </source>
</evidence>
<dbReference type="Proteomes" id="UP000031668">
    <property type="component" value="Unassembled WGS sequence"/>
</dbReference>
<dbReference type="GO" id="GO:0140663">
    <property type="term" value="F:ATP-dependent FeS chaperone activity"/>
    <property type="evidence" value="ECO:0007669"/>
    <property type="project" value="InterPro"/>
</dbReference>
<keyword evidence="2" id="KW-0479">Metal-binding</keyword>
<evidence type="ECO:0000256" key="6">
    <source>
        <dbReference type="ARBA" id="ARBA00023014"/>
    </source>
</evidence>
<dbReference type="GO" id="GO:0005829">
    <property type="term" value="C:cytosol"/>
    <property type="evidence" value="ECO:0007669"/>
    <property type="project" value="TreeGrafter"/>
</dbReference>
<keyword evidence="1" id="KW-0004">4Fe-4S</keyword>
<evidence type="ECO:0000256" key="2">
    <source>
        <dbReference type="ARBA" id="ARBA00022723"/>
    </source>
</evidence>
<dbReference type="InterPro" id="IPR027417">
    <property type="entry name" value="P-loop_NTPase"/>
</dbReference>
<keyword evidence="4" id="KW-0067">ATP-binding</keyword>
<organism evidence="7 8">
    <name type="scientific">Thelohanellus kitauei</name>
    <name type="common">Myxosporean</name>
    <dbReference type="NCBI Taxonomy" id="669202"/>
    <lineage>
        <taxon>Eukaryota</taxon>
        <taxon>Metazoa</taxon>
        <taxon>Cnidaria</taxon>
        <taxon>Myxozoa</taxon>
        <taxon>Myxosporea</taxon>
        <taxon>Bivalvulida</taxon>
        <taxon>Platysporina</taxon>
        <taxon>Myxobolidae</taxon>
        <taxon>Thelohanellus</taxon>
    </lineage>
</organism>
<comment type="caution">
    <text evidence="7">The sequence shown here is derived from an EMBL/GenBank/DDBJ whole genome shotgun (WGS) entry which is preliminary data.</text>
</comment>
<dbReference type="CDD" id="cd02037">
    <property type="entry name" value="Mrp_NBP35"/>
    <property type="match status" value="1"/>
</dbReference>
<evidence type="ECO:0000313" key="7">
    <source>
        <dbReference type="EMBL" id="KII61743.1"/>
    </source>
</evidence>
<dbReference type="OrthoDB" id="1741334at2759"/>
<dbReference type="GO" id="GO:0005524">
    <property type="term" value="F:ATP binding"/>
    <property type="evidence" value="ECO:0007669"/>
    <property type="project" value="UniProtKB-KW"/>
</dbReference>
<name>A0A0C2I931_THEKT</name>
<accession>A0A0C2I931</accession>
<dbReference type="PANTHER" id="PTHR23264">
    <property type="entry name" value="NUCLEOTIDE-BINDING PROTEIN NBP35 YEAST -RELATED"/>
    <property type="match status" value="1"/>
</dbReference>
<proteinExistence type="predicted"/>
<dbReference type="EMBL" id="JWZT01005265">
    <property type="protein sequence ID" value="KII61743.1"/>
    <property type="molecule type" value="Genomic_DNA"/>
</dbReference>
<evidence type="ECO:0000256" key="4">
    <source>
        <dbReference type="ARBA" id="ARBA00022840"/>
    </source>
</evidence>
<keyword evidence="3" id="KW-0547">Nucleotide-binding</keyword>
<reference evidence="7 8" key="1">
    <citation type="journal article" date="2014" name="Genome Biol. Evol.">
        <title>The genome of the myxosporean Thelohanellus kitauei shows adaptations to nutrient acquisition within its fish host.</title>
        <authorList>
            <person name="Yang Y."/>
            <person name="Xiong J."/>
            <person name="Zhou Z."/>
            <person name="Huo F."/>
            <person name="Miao W."/>
            <person name="Ran C."/>
            <person name="Liu Y."/>
            <person name="Zhang J."/>
            <person name="Feng J."/>
            <person name="Wang M."/>
            <person name="Wang M."/>
            <person name="Wang L."/>
            <person name="Yao B."/>
        </authorList>
    </citation>
    <scope>NUCLEOTIDE SEQUENCE [LARGE SCALE GENOMIC DNA]</scope>
    <source>
        <strain evidence="7">Wuqing</strain>
    </source>
</reference>
<evidence type="ECO:0000256" key="1">
    <source>
        <dbReference type="ARBA" id="ARBA00022485"/>
    </source>
</evidence>
<dbReference type="SUPFAM" id="SSF52540">
    <property type="entry name" value="P-loop containing nucleoside triphosphate hydrolases"/>
    <property type="match status" value="1"/>
</dbReference>
<dbReference type="InterPro" id="IPR033756">
    <property type="entry name" value="YlxH/NBP35"/>
</dbReference>
<keyword evidence="6" id="KW-0411">Iron-sulfur</keyword>
<dbReference type="GO" id="GO:0016226">
    <property type="term" value="P:iron-sulfur cluster assembly"/>
    <property type="evidence" value="ECO:0007669"/>
    <property type="project" value="InterPro"/>
</dbReference>
<dbReference type="OMA" id="DCTNVWG"/>
<evidence type="ECO:0000256" key="3">
    <source>
        <dbReference type="ARBA" id="ARBA00022741"/>
    </source>
</evidence>
<dbReference type="PANTHER" id="PTHR23264:SF19">
    <property type="entry name" value="CYTOSOLIC FE-S CLUSTER ASSEMBLY FACTOR NUBP2"/>
    <property type="match status" value="1"/>
</dbReference>
<gene>
    <name evidence="7" type="ORF">RF11_08843</name>
</gene>
<dbReference type="GO" id="GO:0046872">
    <property type="term" value="F:metal ion binding"/>
    <property type="evidence" value="ECO:0007669"/>
    <property type="project" value="UniProtKB-KW"/>
</dbReference>